<dbReference type="PANTHER" id="PTHR33164">
    <property type="entry name" value="TRANSCRIPTIONAL REGULATOR, MARR FAMILY"/>
    <property type="match status" value="1"/>
</dbReference>
<proteinExistence type="predicted"/>
<reference evidence="2" key="2">
    <citation type="submission" date="2021-09" db="EMBL/GenBank/DDBJ databases">
        <authorList>
            <person name="Gilroy R."/>
        </authorList>
    </citation>
    <scope>NUCLEOTIDE SEQUENCE</scope>
    <source>
        <strain evidence="2">CHK174-6876</strain>
    </source>
</reference>
<dbReference type="InterPro" id="IPR036390">
    <property type="entry name" value="WH_DNA-bd_sf"/>
</dbReference>
<dbReference type="InterPro" id="IPR000835">
    <property type="entry name" value="HTH_MarR-typ"/>
</dbReference>
<dbReference type="GO" id="GO:0003700">
    <property type="term" value="F:DNA-binding transcription factor activity"/>
    <property type="evidence" value="ECO:0007669"/>
    <property type="project" value="InterPro"/>
</dbReference>
<dbReference type="AlphaFoldDB" id="A0A921F8I7"/>
<dbReference type="PANTHER" id="PTHR33164:SF57">
    <property type="entry name" value="MARR-FAMILY TRANSCRIPTIONAL REGULATOR"/>
    <property type="match status" value="1"/>
</dbReference>
<dbReference type="Gene3D" id="1.10.10.10">
    <property type="entry name" value="Winged helix-like DNA-binding domain superfamily/Winged helix DNA-binding domain"/>
    <property type="match status" value="1"/>
</dbReference>
<accession>A0A921F8I7</accession>
<sequence length="155" mass="17657">MENQKIQELYVEAIKLVTFFNRPENDKFLLERNNIDLDFKLFPLFVAVSKLQPVTVQKLSNFSGRPHSTISRQIQRLEAAKLIETEINLNDSRSHVIKLSSIGETLSDKIKSARLKTMKQALSDVSDSQQETILASLKVLNKILLENTSKNSDNN</sequence>
<dbReference type="SMART" id="SM00347">
    <property type="entry name" value="HTH_MARR"/>
    <property type="match status" value="1"/>
</dbReference>
<dbReference type="InterPro" id="IPR036388">
    <property type="entry name" value="WH-like_DNA-bd_sf"/>
</dbReference>
<dbReference type="SUPFAM" id="SSF46785">
    <property type="entry name" value="Winged helix' DNA-binding domain"/>
    <property type="match status" value="1"/>
</dbReference>
<organism evidence="2 3">
    <name type="scientific">Ligilactobacillus acidipiscis</name>
    <dbReference type="NCBI Taxonomy" id="89059"/>
    <lineage>
        <taxon>Bacteria</taxon>
        <taxon>Bacillati</taxon>
        <taxon>Bacillota</taxon>
        <taxon>Bacilli</taxon>
        <taxon>Lactobacillales</taxon>
        <taxon>Lactobacillaceae</taxon>
        <taxon>Ligilactobacillus</taxon>
    </lineage>
</organism>
<evidence type="ECO:0000313" key="3">
    <source>
        <dbReference type="Proteomes" id="UP000707535"/>
    </source>
</evidence>
<protein>
    <recommendedName>
        <fullName evidence="1">HTH marR-type domain-containing protein</fullName>
    </recommendedName>
</protein>
<evidence type="ECO:0000259" key="1">
    <source>
        <dbReference type="SMART" id="SM00347"/>
    </source>
</evidence>
<name>A0A921F8I7_9LACO</name>
<evidence type="ECO:0000313" key="2">
    <source>
        <dbReference type="EMBL" id="HJE96117.1"/>
    </source>
</evidence>
<dbReference type="Proteomes" id="UP000707535">
    <property type="component" value="Unassembled WGS sequence"/>
</dbReference>
<dbReference type="GO" id="GO:0006950">
    <property type="term" value="P:response to stress"/>
    <property type="evidence" value="ECO:0007669"/>
    <property type="project" value="TreeGrafter"/>
</dbReference>
<gene>
    <name evidence="2" type="ORF">K8V00_00725</name>
</gene>
<feature type="domain" description="HTH marR-type" evidence="1">
    <location>
        <begin position="34"/>
        <end position="130"/>
    </location>
</feature>
<reference evidence="2" key="1">
    <citation type="journal article" date="2021" name="PeerJ">
        <title>Extensive microbial diversity within the chicken gut microbiome revealed by metagenomics and culture.</title>
        <authorList>
            <person name="Gilroy R."/>
            <person name="Ravi A."/>
            <person name="Getino M."/>
            <person name="Pursley I."/>
            <person name="Horton D.L."/>
            <person name="Alikhan N.F."/>
            <person name="Baker D."/>
            <person name="Gharbi K."/>
            <person name="Hall N."/>
            <person name="Watson M."/>
            <person name="Adriaenssens E.M."/>
            <person name="Foster-Nyarko E."/>
            <person name="Jarju S."/>
            <person name="Secka A."/>
            <person name="Antonio M."/>
            <person name="Oren A."/>
            <person name="Chaudhuri R.R."/>
            <person name="La Ragione R."/>
            <person name="Hildebrand F."/>
            <person name="Pallen M.J."/>
        </authorList>
    </citation>
    <scope>NUCLEOTIDE SEQUENCE</scope>
    <source>
        <strain evidence="2">CHK174-6876</strain>
    </source>
</reference>
<dbReference type="EMBL" id="DYXG01000009">
    <property type="protein sequence ID" value="HJE96117.1"/>
    <property type="molecule type" value="Genomic_DNA"/>
</dbReference>
<dbReference type="RefSeq" id="WP_277123529.1">
    <property type="nucleotide sequence ID" value="NZ_CP113926.1"/>
</dbReference>
<dbReference type="InterPro" id="IPR039422">
    <property type="entry name" value="MarR/SlyA-like"/>
</dbReference>
<comment type="caution">
    <text evidence="2">The sequence shown here is derived from an EMBL/GenBank/DDBJ whole genome shotgun (WGS) entry which is preliminary data.</text>
</comment>